<dbReference type="EMBL" id="CATOUU010000733">
    <property type="protein sequence ID" value="CAI9944811.1"/>
    <property type="molecule type" value="Genomic_DNA"/>
</dbReference>
<comment type="caution">
    <text evidence="1">The sequence shown here is derived from an EMBL/GenBank/DDBJ whole genome shotgun (WGS) entry which is preliminary data.</text>
</comment>
<organism evidence="1">
    <name type="scientific">Hexamita inflata</name>
    <dbReference type="NCBI Taxonomy" id="28002"/>
    <lineage>
        <taxon>Eukaryota</taxon>
        <taxon>Metamonada</taxon>
        <taxon>Diplomonadida</taxon>
        <taxon>Hexamitidae</taxon>
        <taxon>Hexamitinae</taxon>
        <taxon>Hexamita</taxon>
    </lineage>
</organism>
<sequence length="111" mass="13278">MVENTYSLNAIHYTVQEEINKIERDIQELKRLNQDYKAPTNKAEKYLEKLLIEKYDYINKIGMQLKVFQIQFQDTQKLVNKFNQEGHKICVQNYKHPDIIVSSVVLAEFRK</sequence>
<accession>A0AA86PU20</accession>
<dbReference type="Proteomes" id="UP001642409">
    <property type="component" value="Unassembled WGS sequence"/>
</dbReference>
<proteinExistence type="predicted"/>
<dbReference type="AlphaFoldDB" id="A0AA86PU20"/>
<evidence type="ECO:0000313" key="1">
    <source>
        <dbReference type="EMBL" id="CAI9944811.1"/>
    </source>
</evidence>
<name>A0AA86PU20_9EUKA</name>
<reference evidence="1" key="1">
    <citation type="submission" date="2023-06" db="EMBL/GenBank/DDBJ databases">
        <authorList>
            <person name="Kurt Z."/>
        </authorList>
    </citation>
    <scope>NUCLEOTIDE SEQUENCE</scope>
</reference>
<dbReference type="EMBL" id="CAXDID020000302">
    <property type="protein sequence ID" value="CAL6073742.1"/>
    <property type="molecule type" value="Genomic_DNA"/>
</dbReference>
<evidence type="ECO:0000313" key="3">
    <source>
        <dbReference type="Proteomes" id="UP001642409"/>
    </source>
</evidence>
<protein>
    <submittedName>
        <fullName evidence="1">Uncharacterized protein</fullName>
    </submittedName>
</protein>
<gene>
    <name evidence="1" type="ORF">HINF_LOCUS32456</name>
    <name evidence="2" type="ORF">HINF_LOCUS56250</name>
</gene>
<evidence type="ECO:0000313" key="2">
    <source>
        <dbReference type="EMBL" id="CAL6073742.1"/>
    </source>
</evidence>
<reference evidence="2 3" key="2">
    <citation type="submission" date="2024-07" db="EMBL/GenBank/DDBJ databases">
        <authorList>
            <person name="Akdeniz Z."/>
        </authorList>
    </citation>
    <scope>NUCLEOTIDE SEQUENCE [LARGE SCALE GENOMIC DNA]</scope>
</reference>
<keyword evidence="3" id="KW-1185">Reference proteome</keyword>